<proteinExistence type="predicted"/>
<dbReference type="OrthoDB" id="10256179at2759"/>
<dbReference type="AlphaFoldDB" id="A0A6P6YFK1"/>
<evidence type="ECO:0000256" key="1">
    <source>
        <dbReference type="ARBA" id="ARBA00022737"/>
    </source>
</evidence>
<evidence type="ECO:0000313" key="4">
    <source>
        <dbReference type="Proteomes" id="UP000515146"/>
    </source>
</evidence>
<dbReference type="RefSeq" id="XP_027204015.1">
    <property type="nucleotide sequence ID" value="XM_027348214.1"/>
</dbReference>
<dbReference type="Pfam" id="PF00651">
    <property type="entry name" value="BTB"/>
    <property type="match status" value="1"/>
</dbReference>
<dbReference type="InterPro" id="IPR011333">
    <property type="entry name" value="SKP1/BTB/POZ_sf"/>
</dbReference>
<evidence type="ECO:0000259" key="3">
    <source>
        <dbReference type="Pfam" id="PF00651"/>
    </source>
</evidence>
<keyword evidence="4" id="KW-1185">Reference proteome</keyword>
<dbReference type="SUPFAM" id="SSF54695">
    <property type="entry name" value="POZ domain"/>
    <property type="match status" value="1"/>
</dbReference>
<feature type="repeat" description="RCC1" evidence="2">
    <location>
        <begin position="107"/>
        <end position="155"/>
    </location>
</feature>
<dbReference type="PROSITE" id="PS00626">
    <property type="entry name" value="RCC1_2"/>
    <property type="match status" value="1"/>
</dbReference>
<name>A0A6P6YFK1_DERPT</name>
<dbReference type="Pfam" id="PF00415">
    <property type="entry name" value="RCC1"/>
    <property type="match status" value="1"/>
</dbReference>
<dbReference type="Proteomes" id="UP000515146">
    <property type="component" value="Unplaced"/>
</dbReference>
<gene>
    <name evidence="5" type="primary">LOC113797777</name>
</gene>
<accession>A0A6P6YFK1</accession>
<dbReference type="Gene3D" id="2.130.10.30">
    <property type="entry name" value="Regulator of chromosome condensation 1/beta-lactamase-inhibitor protein II"/>
    <property type="match status" value="1"/>
</dbReference>
<reference evidence="5" key="1">
    <citation type="submission" date="2025-08" db="UniProtKB">
        <authorList>
            <consortium name="RefSeq"/>
        </authorList>
    </citation>
    <scope>IDENTIFICATION</scope>
    <source>
        <strain evidence="5">Airmid</strain>
    </source>
</reference>
<dbReference type="InterPro" id="IPR009091">
    <property type="entry name" value="RCC1/BLIP-II"/>
</dbReference>
<dbReference type="InterPro" id="IPR051210">
    <property type="entry name" value="Ub_ligase/GEF_domain"/>
</dbReference>
<evidence type="ECO:0000313" key="5">
    <source>
        <dbReference type="RefSeq" id="XP_027204015.1"/>
    </source>
</evidence>
<sequence>MDQNDFLFMTDDATYAYGNVICEWLSLEHDPKRPQQIDILNGKKIIQVESGNEFVVVLTDDGLVYLASSDDSEWQTYNTLQLITTGNDHFEMIACGFGHLLLLRTDGTVFALGRNSQGQLTGNLKASYNELVDTGLNNVEIIACGVSHCLALTNADELYSWGNNYDGQLGLGDNKNRKTPSLVSLPDGLIDSPIKNIVAGGWHSLLLLEDGQIFGWGYCQRPINDNQQDSNVPTKIPIENVQSVACKNCNVFSLALCYLKMASKYYNQMFSGDWKENKLVTIKDYNYDVYYSYLMMLHNFHIKINKFNIVELIDLANCYDDERLMENCKTFIQRDLNRKNLFTYLPSIIKYKLFEYNPIHIKLVKLIIDKMLPKIIDKAPENIKNIAKFLE</sequence>
<dbReference type="PANTHER" id="PTHR22870">
    <property type="entry name" value="REGULATOR OF CHROMOSOME CONDENSATION"/>
    <property type="match status" value="1"/>
</dbReference>
<organism evidence="4 5">
    <name type="scientific">Dermatophagoides pteronyssinus</name>
    <name type="common">European house dust mite</name>
    <dbReference type="NCBI Taxonomy" id="6956"/>
    <lineage>
        <taxon>Eukaryota</taxon>
        <taxon>Metazoa</taxon>
        <taxon>Ecdysozoa</taxon>
        <taxon>Arthropoda</taxon>
        <taxon>Chelicerata</taxon>
        <taxon>Arachnida</taxon>
        <taxon>Acari</taxon>
        <taxon>Acariformes</taxon>
        <taxon>Sarcoptiformes</taxon>
        <taxon>Astigmata</taxon>
        <taxon>Psoroptidia</taxon>
        <taxon>Analgoidea</taxon>
        <taxon>Pyroglyphidae</taxon>
        <taxon>Dermatophagoidinae</taxon>
        <taxon>Dermatophagoides</taxon>
    </lineage>
</organism>
<dbReference type="InterPro" id="IPR000408">
    <property type="entry name" value="Reg_chr_condens"/>
</dbReference>
<protein>
    <submittedName>
        <fullName evidence="5">RCC1 and BTB domain-containing protein 2-like</fullName>
    </submittedName>
</protein>
<dbReference type="PROSITE" id="PS50012">
    <property type="entry name" value="RCC1_3"/>
    <property type="match status" value="2"/>
</dbReference>
<feature type="non-terminal residue" evidence="5">
    <location>
        <position position="391"/>
    </location>
</feature>
<dbReference type="InterPro" id="IPR000210">
    <property type="entry name" value="BTB/POZ_dom"/>
</dbReference>
<dbReference type="PANTHER" id="PTHR22870:SF408">
    <property type="entry name" value="OS09G0560450 PROTEIN"/>
    <property type="match status" value="1"/>
</dbReference>
<keyword evidence="1" id="KW-0677">Repeat</keyword>
<feature type="domain" description="BTB" evidence="3">
    <location>
        <begin position="257"/>
        <end position="334"/>
    </location>
</feature>
<dbReference type="KEGG" id="dpte:113797777"/>
<dbReference type="SUPFAM" id="SSF50985">
    <property type="entry name" value="RCC1/BLIP-II"/>
    <property type="match status" value="1"/>
</dbReference>
<dbReference type="Pfam" id="PF13540">
    <property type="entry name" value="RCC1_2"/>
    <property type="match status" value="1"/>
</dbReference>
<evidence type="ECO:0000256" key="2">
    <source>
        <dbReference type="PROSITE-ProRule" id="PRU00235"/>
    </source>
</evidence>
<dbReference type="InParanoid" id="A0A6P6YFK1"/>
<feature type="repeat" description="RCC1" evidence="2">
    <location>
        <begin position="156"/>
        <end position="210"/>
    </location>
</feature>